<evidence type="ECO:0000313" key="2">
    <source>
        <dbReference type="Proteomes" id="UP000315496"/>
    </source>
</evidence>
<gene>
    <name evidence="1" type="ORF">GMRT_10195</name>
</gene>
<evidence type="ECO:0000313" key="1">
    <source>
        <dbReference type="EMBL" id="TNJ26737.1"/>
    </source>
</evidence>
<dbReference type="OrthoDB" id="10649488at2759"/>
<organism evidence="1 2">
    <name type="scientific">Giardia muris</name>
    <dbReference type="NCBI Taxonomy" id="5742"/>
    <lineage>
        <taxon>Eukaryota</taxon>
        <taxon>Metamonada</taxon>
        <taxon>Diplomonadida</taxon>
        <taxon>Hexamitidae</taxon>
        <taxon>Giardiinae</taxon>
        <taxon>Giardia</taxon>
    </lineage>
</organism>
<dbReference type="EMBL" id="VDLU01000004">
    <property type="protein sequence ID" value="TNJ26737.1"/>
    <property type="molecule type" value="Genomic_DNA"/>
</dbReference>
<dbReference type="VEuPathDB" id="GiardiaDB:GMRT_10195"/>
<keyword evidence="2" id="KW-1185">Reference proteome</keyword>
<proteinExistence type="predicted"/>
<reference evidence="1 2" key="1">
    <citation type="submission" date="2019-05" db="EMBL/GenBank/DDBJ databases">
        <title>The compact genome of Giardia muris reveals important steps in the evolution of intestinal protozoan parasites.</title>
        <authorList>
            <person name="Xu F."/>
            <person name="Jimenez-Gonzalez A."/>
            <person name="Einarsson E."/>
            <person name="Astvaldsson A."/>
            <person name="Peirasmaki D."/>
            <person name="Eckmann L."/>
            <person name="Andersson J.O."/>
            <person name="Svard S.G."/>
            <person name="Jerlstrom-Hultqvist J."/>
        </authorList>
    </citation>
    <scope>NUCLEOTIDE SEQUENCE [LARGE SCALE GENOMIC DNA]</scope>
    <source>
        <strain evidence="1 2">Roberts-Thomson</strain>
    </source>
</reference>
<accession>A0A4Z1T1C7</accession>
<sequence length="754" mass="84711">MRFQTIPSRVLDEIQLVLSTPMVPVALWCWVRQDRPLTPQDLESTSHSVNFAFETDGIREQAAQGTSTEPLLVRELGSVSADTQMYACTFTVQLPAATRPKTPLGDGIDAYFFNELQVYDLNKAKAFPLAEYISTGTVTSLRLAINVLLRKPSSGGPSYYTLDLLCRSFFLEARDHVLSLGYVSPEHVKPGFDECVRQFAHSLDLVLEACPNGTPESNLVLPIRTSNPECPVTEPTNSFSVPTALLEACKRHGTCVPKHTGPKCQSHRADDDTDLLTSESSQDIARVLKSMRKEAQKTARHTYRYRPSSRLDKRKRLECTYVSGTYTPEECESIVRKLNLFTRDCAVFVNRVLSNICCAQFCVLYLGPLPLCYALHRFLLCLLPEHVRYLFRSRAAFLKREYCPGTCNGKQGALLSLEQRRLPSHSYLCTRLQADVTGIFPTAENICPHCQKEVFIPRLLRAASAQALSTDFATAYPYISQFCISTGRSICVVNLLGTTEGNCAFIVSAKPNPDLPRAQTKQIDEFFGQKCPATALYPIKDLYFYQEHTSTYYASLITKLAELPTSKRLVYLRSSLARISYYLISALEGQLRHCVPIWRTSQGRTELTYENARSVSRYLLLPITLAQVHTIRSLKCHLLSQLLRANSVYKPTGDELFSEQLHRYIVVNGIGTLGMHGGHLPVNEASKLAKICDGTFSNDEDDCLVRFRSTSFVVTSDLFPFGVVTVPEHGFLPKYLTDFTLSRPLQYNFLESFQ</sequence>
<dbReference type="AlphaFoldDB" id="A0A4Z1T1C7"/>
<protein>
    <submittedName>
        <fullName evidence="1">Uncharacterized protein</fullName>
    </submittedName>
</protein>
<comment type="caution">
    <text evidence="1">The sequence shown here is derived from an EMBL/GenBank/DDBJ whole genome shotgun (WGS) entry which is preliminary data.</text>
</comment>
<name>A0A4Z1T1C7_GIAMU</name>
<dbReference type="Proteomes" id="UP000315496">
    <property type="component" value="Chromosome 4"/>
</dbReference>